<sequence>MLRQVIEKALAGFGALLFLSSLAGVFISFTEQPGPLAIANAAANPTVVASPSPTPSPTPAPAPEWLPGLSAYDVTVNLEKQRFACTSPDLNHPPVTWTCTRAEEDGSADYAVSINGNDSSHVASVTAQAITYGTTPHAAIADGFIASDFLSSMALLPYNGADTNTARNWVKANIGDGGETTIGGAKFTLSINDQTRTLEIKATGAL</sequence>
<dbReference type="AlphaFoldDB" id="I4EIF9"/>
<proteinExistence type="predicted"/>
<reference evidence="1 2" key="1">
    <citation type="journal article" date="2012" name="ISME J.">
        <title>Nitrification expanded: discovery, physiology and genomics of a nitrite-oxidizing bacterium from the phylum Chloroflexi.</title>
        <authorList>
            <person name="Sorokin D.Y."/>
            <person name="Lucker S."/>
            <person name="Vejmelkova D."/>
            <person name="Kostrikina N.A."/>
            <person name="Kleerebezem R."/>
            <person name="Rijpstra W.I."/>
            <person name="Damste J.S."/>
            <person name="Le Paslier D."/>
            <person name="Muyzer G."/>
            <person name="Wagner M."/>
            <person name="van Loosdrecht M.C."/>
            <person name="Daims H."/>
        </authorList>
    </citation>
    <scope>NUCLEOTIDE SEQUENCE [LARGE SCALE GENOMIC DNA]</scope>
    <source>
        <strain evidence="2">none</strain>
    </source>
</reference>
<accession>I4EIF9</accession>
<dbReference type="RefSeq" id="WP_008478655.1">
    <property type="nucleotide sequence ID" value="NZ_CAGS01000272.1"/>
</dbReference>
<keyword evidence="2" id="KW-1185">Reference proteome</keyword>
<protein>
    <submittedName>
        <fullName evidence="1">Uncharacterized protein</fullName>
    </submittedName>
</protein>
<dbReference type="EMBL" id="CAGS01000272">
    <property type="protein sequence ID" value="CCF84471.1"/>
    <property type="molecule type" value="Genomic_DNA"/>
</dbReference>
<dbReference type="Proteomes" id="UP000004221">
    <property type="component" value="Unassembled WGS sequence"/>
</dbReference>
<name>I4EIF9_9BACT</name>
<comment type="caution">
    <text evidence="1">The sequence shown here is derived from an EMBL/GenBank/DDBJ whole genome shotgun (WGS) entry which is preliminary data.</text>
</comment>
<evidence type="ECO:0000313" key="2">
    <source>
        <dbReference type="Proteomes" id="UP000004221"/>
    </source>
</evidence>
<gene>
    <name evidence="1" type="ORF">NITHO_3430016</name>
</gene>
<evidence type="ECO:0000313" key="1">
    <source>
        <dbReference type="EMBL" id="CCF84471.1"/>
    </source>
</evidence>
<organism evidence="1 2">
    <name type="scientific">Nitrolancea hollandica Lb</name>
    <dbReference type="NCBI Taxonomy" id="1129897"/>
    <lineage>
        <taxon>Bacteria</taxon>
        <taxon>Pseudomonadati</taxon>
        <taxon>Thermomicrobiota</taxon>
        <taxon>Thermomicrobia</taxon>
        <taxon>Sphaerobacterales</taxon>
        <taxon>Sphaerobacterineae</taxon>
        <taxon>Sphaerobacteraceae</taxon>
        <taxon>Nitrolancea</taxon>
    </lineage>
</organism>